<dbReference type="AlphaFoldDB" id="A0A9W6XR44"/>
<reference evidence="2" key="1">
    <citation type="submission" date="2023-04" db="EMBL/GenBank/DDBJ databases">
        <title>Phytophthora fragariaefolia NBRC 109709.</title>
        <authorList>
            <person name="Ichikawa N."/>
            <person name="Sato H."/>
            <person name="Tonouchi N."/>
        </authorList>
    </citation>
    <scope>NUCLEOTIDE SEQUENCE</scope>
    <source>
        <strain evidence="2">NBRC 109709</strain>
    </source>
</reference>
<keyword evidence="3" id="KW-1185">Reference proteome</keyword>
<organism evidence="2 3">
    <name type="scientific">Phytophthora fragariaefolia</name>
    <dbReference type="NCBI Taxonomy" id="1490495"/>
    <lineage>
        <taxon>Eukaryota</taxon>
        <taxon>Sar</taxon>
        <taxon>Stramenopiles</taxon>
        <taxon>Oomycota</taxon>
        <taxon>Peronosporomycetes</taxon>
        <taxon>Peronosporales</taxon>
        <taxon>Peronosporaceae</taxon>
        <taxon>Phytophthora</taxon>
    </lineage>
</organism>
<name>A0A9W6XR44_9STRA</name>
<sequence>MDKVVVTTQHVKNIETLDMAQNENVQNLYLQDNEAEAEEQSAGDAAVRDAEGVIERLKARLVACGNEQEFGVNHGVTFAAVIEMSSVKLILVLARKWRVPAKHGDVPNAYVKAKKEAELAIYIRIPQGMEVSDEIVRQLGATSVGELVLELEKALYGLKQAGRLWNELLHAKLVAIGFAQSLTDMCVYFRRQEGAMLVVGVYVDDLLVTGTRQEAVVEFFSELTELSF</sequence>
<evidence type="ECO:0000313" key="2">
    <source>
        <dbReference type="EMBL" id="GMF44998.1"/>
    </source>
</evidence>
<dbReference type="Pfam" id="PF07727">
    <property type="entry name" value="RVT_2"/>
    <property type="match status" value="1"/>
</dbReference>
<feature type="domain" description="Reverse transcriptase Ty1/copia-type" evidence="1">
    <location>
        <begin position="53"/>
        <end position="223"/>
    </location>
</feature>
<dbReference type="InterPro" id="IPR013103">
    <property type="entry name" value="RVT_2"/>
</dbReference>
<protein>
    <submittedName>
        <fullName evidence="2">Unnamed protein product</fullName>
    </submittedName>
</protein>
<dbReference type="Proteomes" id="UP001165121">
    <property type="component" value="Unassembled WGS sequence"/>
</dbReference>
<evidence type="ECO:0000313" key="3">
    <source>
        <dbReference type="Proteomes" id="UP001165121"/>
    </source>
</evidence>
<dbReference type="EMBL" id="BSXT01001760">
    <property type="protein sequence ID" value="GMF44998.1"/>
    <property type="molecule type" value="Genomic_DNA"/>
</dbReference>
<evidence type="ECO:0000259" key="1">
    <source>
        <dbReference type="Pfam" id="PF07727"/>
    </source>
</evidence>
<proteinExistence type="predicted"/>
<accession>A0A9W6XR44</accession>
<comment type="caution">
    <text evidence="2">The sequence shown here is derived from an EMBL/GenBank/DDBJ whole genome shotgun (WGS) entry which is preliminary data.</text>
</comment>
<dbReference type="OrthoDB" id="413361at2759"/>
<gene>
    <name evidence="2" type="ORF">Pfra01_001594000</name>
</gene>